<dbReference type="SUPFAM" id="SSF53335">
    <property type="entry name" value="S-adenosyl-L-methionine-dependent methyltransferases"/>
    <property type="match status" value="1"/>
</dbReference>
<dbReference type="InterPro" id="IPR007213">
    <property type="entry name" value="Ppm1/Ppm2/Tcmp"/>
</dbReference>
<sequence length="267" mass="29901">MWSRANEARRPDSLIDDPMAIQVLDSIDYDFSGFPASPRQDVALRALSFDTCAHRYLSSHPQATVVALGEGLQTSFWRLNAAGLGDEFRWLTVDLTPIIEMRQQLLPHSPRVSMCAQSALDFSWMDQVDPQHGVFVSAEGLLMYLEPEQALGLIRECAHRFPGGQMMFDLPSKLYSNQAFRRIRALLGRTPWPLTPFSLSVRELAGLPDIVPGVRSVSDLPLPRGRGAALRLLWSVRGFPVVSYPIRRVVGIKWPTIATLTLLEFNS</sequence>
<dbReference type="PIRSF" id="PIRSF028177">
    <property type="entry name" value="Polyketide_synth_Omtfrase_TcmP"/>
    <property type="match status" value="1"/>
</dbReference>
<dbReference type="GO" id="GO:0032259">
    <property type="term" value="P:methylation"/>
    <property type="evidence" value="ECO:0007669"/>
    <property type="project" value="UniProtKB-KW"/>
</dbReference>
<evidence type="ECO:0000313" key="3">
    <source>
        <dbReference type="EMBL" id="OYN74364.1"/>
    </source>
</evidence>
<evidence type="ECO:0000256" key="2">
    <source>
        <dbReference type="ARBA" id="ARBA00022679"/>
    </source>
</evidence>
<protein>
    <submittedName>
        <fullName evidence="3">Methyltransferase</fullName>
    </submittedName>
</protein>
<dbReference type="Pfam" id="PF04072">
    <property type="entry name" value="LCM"/>
    <property type="match status" value="1"/>
</dbReference>
<gene>
    <name evidence="3" type="ORF">CG716_28870</name>
</gene>
<accession>A0A255D5H3</accession>
<dbReference type="RefSeq" id="WP_094484584.1">
    <property type="nucleotide sequence ID" value="NZ_NOZR01000046.1"/>
</dbReference>
<reference evidence="3 4" key="1">
    <citation type="submission" date="2017-07" db="EMBL/GenBank/DDBJ databases">
        <title>The new phylogeny of genus Mycobacterium.</title>
        <authorList>
            <person name="Tortoli E."/>
            <person name="Trovato A."/>
            <person name="Cirillo D.M."/>
        </authorList>
    </citation>
    <scope>NUCLEOTIDE SEQUENCE [LARGE SCALE GENOMIC DNA]</scope>
    <source>
        <strain evidence="3 4">ATCC 33027</strain>
    </source>
</reference>
<evidence type="ECO:0000313" key="4">
    <source>
        <dbReference type="Proteomes" id="UP000216063"/>
    </source>
</evidence>
<dbReference type="PANTHER" id="PTHR43619:SF2">
    <property type="entry name" value="S-ADENOSYL-L-METHIONINE-DEPENDENT METHYLTRANSFERASES SUPERFAMILY PROTEIN"/>
    <property type="match status" value="1"/>
</dbReference>
<dbReference type="InterPro" id="IPR029063">
    <property type="entry name" value="SAM-dependent_MTases_sf"/>
</dbReference>
<proteinExistence type="predicted"/>
<keyword evidence="1 3" id="KW-0489">Methyltransferase</keyword>
<dbReference type="GO" id="GO:0008168">
    <property type="term" value="F:methyltransferase activity"/>
    <property type="evidence" value="ECO:0007669"/>
    <property type="project" value="UniProtKB-KW"/>
</dbReference>
<dbReference type="OrthoDB" id="9800233at2"/>
<dbReference type="Gene3D" id="3.40.50.150">
    <property type="entry name" value="Vaccinia Virus protein VP39"/>
    <property type="match status" value="1"/>
</dbReference>
<dbReference type="AlphaFoldDB" id="A0A255D5H3"/>
<name>A0A255D5H3_9MYCO</name>
<dbReference type="Proteomes" id="UP000216063">
    <property type="component" value="Unassembled WGS sequence"/>
</dbReference>
<evidence type="ECO:0000256" key="1">
    <source>
        <dbReference type="ARBA" id="ARBA00022603"/>
    </source>
</evidence>
<dbReference type="InterPro" id="IPR016874">
    <property type="entry name" value="TcmP-like"/>
</dbReference>
<keyword evidence="4" id="KW-1185">Reference proteome</keyword>
<keyword evidence="2 3" id="KW-0808">Transferase</keyword>
<organism evidence="3 4">
    <name type="scientific">Mycolicibacterium sphagni</name>
    <dbReference type="NCBI Taxonomy" id="1786"/>
    <lineage>
        <taxon>Bacteria</taxon>
        <taxon>Bacillati</taxon>
        <taxon>Actinomycetota</taxon>
        <taxon>Actinomycetes</taxon>
        <taxon>Mycobacteriales</taxon>
        <taxon>Mycobacteriaceae</taxon>
        <taxon>Mycolicibacterium</taxon>
    </lineage>
</organism>
<comment type="caution">
    <text evidence="3">The sequence shown here is derived from an EMBL/GenBank/DDBJ whole genome shotgun (WGS) entry which is preliminary data.</text>
</comment>
<dbReference type="PANTHER" id="PTHR43619">
    <property type="entry name" value="S-ADENOSYL-L-METHIONINE-DEPENDENT METHYLTRANSFERASE YKTD-RELATED"/>
    <property type="match status" value="1"/>
</dbReference>
<dbReference type="EMBL" id="NOZR01000046">
    <property type="protein sequence ID" value="OYN74364.1"/>
    <property type="molecule type" value="Genomic_DNA"/>
</dbReference>